<keyword evidence="9" id="KW-0443">Lipid metabolism</keyword>
<dbReference type="GO" id="GO:0022857">
    <property type="term" value="F:transmembrane transporter activity"/>
    <property type="evidence" value="ECO:0007669"/>
    <property type="project" value="InterPro"/>
</dbReference>
<keyword evidence="5" id="KW-0441">Lipid A biosynthesis</keyword>
<accession>A0A2M7SCA1</accession>
<dbReference type="InterPro" id="IPR000620">
    <property type="entry name" value="EamA_dom"/>
</dbReference>
<reference evidence="14" key="1">
    <citation type="submission" date="2017-09" db="EMBL/GenBank/DDBJ databases">
        <title>Depth-based differentiation of microbial function through sediment-hosted aquifers and enrichment of novel symbionts in the deep terrestrial subsurface.</title>
        <authorList>
            <person name="Probst A.J."/>
            <person name="Ladd B."/>
            <person name="Jarett J.K."/>
            <person name="Geller-Mcgrath D.E."/>
            <person name="Sieber C.M.K."/>
            <person name="Emerson J.B."/>
            <person name="Anantharaman K."/>
            <person name="Thomas B.C."/>
            <person name="Malmstrom R."/>
            <person name="Stieglmeier M."/>
            <person name="Klingl A."/>
            <person name="Woyke T."/>
            <person name="Ryan C.M."/>
            <person name="Banfield J.F."/>
        </authorList>
    </citation>
    <scope>NUCLEOTIDE SEQUENCE [LARGE SCALE GENOMIC DNA]</scope>
</reference>
<keyword evidence="7" id="KW-0448">Lipopolysaccharide biosynthesis</keyword>
<keyword evidence="2" id="KW-1003">Cell membrane</keyword>
<feature type="transmembrane region" description="Helical" evidence="11">
    <location>
        <begin position="50"/>
        <end position="70"/>
    </location>
</feature>
<feature type="transmembrane region" description="Helical" evidence="11">
    <location>
        <begin position="76"/>
        <end position="95"/>
    </location>
</feature>
<evidence type="ECO:0000256" key="9">
    <source>
        <dbReference type="ARBA" id="ARBA00023098"/>
    </source>
</evidence>
<evidence type="ECO:0000256" key="5">
    <source>
        <dbReference type="ARBA" id="ARBA00022556"/>
    </source>
</evidence>
<evidence type="ECO:0000256" key="1">
    <source>
        <dbReference type="ARBA" id="ARBA00004651"/>
    </source>
</evidence>
<dbReference type="SUPFAM" id="SSF103481">
    <property type="entry name" value="Multidrug resistance efflux transporter EmrE"/>
    <property type="match status" value="1"/>
</dbReference>
<keyword evidence="10 11" id="KW-0472">Membrane</keyword>
<evidence type="ECO:0000313" key="14">
    <source>
        <dbReference type="Proteomes" id="UP000229307"/>
    </source>
</evidence>
<dbReference type="Pfam" id="PF00892">
    <property type="entry name" value="EamA"/>
    <property type="match status" value="1"/>
</dbReference>
<dbReference type="PANTHER" id="PTHR30561:SF9">
    <property type="entry name" value="4-AMINO-4-DEOXY-L-ARABINOSE-PHOSPHOUNDECAPRENOL FLIPPASE SUBUNIT ARNF-RELATED"/>
    <property type="match status" value="1"/>
</dbReference>
<dbReference type="AlphaFoldDB" id="A0A2M7SCA1"/>
<comment type="caution">
    <text evidence="13">The sequence shown here is derived from an EMBL/GenBank/DDBJ whole genome shotgun (WGS) entry which is preliminary data.</text>
</comment>
<evidence type="ECO:0000313" key="13">
    <source>
        <dbReference type="EMBL" id="PIZ17186.1"/>
    </source>
</evidence>
<protein>
    <recommendedName>
        <fullName evidence="12">EamA domain-containing protein</fullName>
    </recommendedName>
</protein>
<comment type="subcellular location">
    <subcellularLocation>
        <location evidence="1">Cell membrane</location>
        <topology evidence="1">Multi-pass membrane protein</topology>
    </subcellularLocation>
</comment>
<evidence type="ECO:0000256" key="8">
    <source>
        <dbReference type="ARBA" id="ARBA00022989"/>
    </source>
</evidence>
<name>A0A2M7SCA1_9BACT</name>
<dbReference type="InterPro" id="IPR037185">
    <property type="entry name" value="EmrE-like"/>
</dbReference>
<feature type="domain" description="EamA" evidence="12">
    <location>
        <begin position="45"/>
        <end position="119"/>
    </location>
</feature>
<keyword evidence="4" id="KW-0997">Cell inner membrane</keyword>
<dbReference type="EMBL" id="PFMR01000137">
    <property type="protein sequence ID" value="PIZ17186.1"/>
    <property type="molecule type" value="Genomic_DNA"/>
</dbReference>
<keyword evidence="6 11" id="KW-0812">Transmembrane</keyword>
<evidence type="ECO:0000256" key="7">
    <source>
        <dbReference type="ARBA" id="ARBA00022985"/>
    </source>
</evidence>
<evidence type="ECO:0000256" key="4">
    <source>
        <dbReference type="ARBA" id="ARBA00022519"/>
    </source>
</evidence>
<sequence length="123" mass="13800">MKPLYIILIGLGFAVAGQMFMKQGLLGYQITGITIANAVPLFVKTIFRPFVFLGFVMYLCSSFFWLVAISRVPLSYAYPLMSISYVLVVLLSWMIFKEQVGLARWLGVAVIIFGVYLISLKVS</sequence>
<dbReference type="InterPro" id="IPR000390">
    <property type="entry name" value="Small_drug/metabolite_transptr"/>
</dbReference>
<dbReference type="GO" id="GO:0005886">
    <property type="term" value="C:plasma membrane"/>
    <property type="evidence" value="ECO:0007669"/>
    <property type="project" value="UniProtKB-SubCell"/>
</dbReference>
<keyword evidence="8 11" id="KW-1133">Transmembrane helix</keyword>
<gene>
    <name evidence="13" type="ORF">COY52_05030</name>
</gene>
<evidence type="ECO:0000256" key="3">
    <source>
        <dbReference type="ARBA" id="ARBA00022516"/>
    </source>
</evidence>
<evidence type="ECO:0000256" key="2">
    <source>
        <dbReference type="ARBA" id="ARBA00022475"/>
    </source>
</evidence>
<keyword evidence="3" id="KW-0444">Lipid biosynthesis</keyword>
<feature type="transmembrane region" description="Helical" evidence="11">
    <location>
        <begin position="102"/>
        <end position="120"/>
    </location>
</feature>
<evidence type="ECO:0000259" key="12">
    <source>
        <dbReference type="Pfam" id="PF00892"/>
    </source>
</evidence>
<evidence type="ECO:0000256" key="6">
    <source>
        <dbReference type="ARBA" id="ARBA00022692"/>
    </source>
</evidence>
<evidence type="ECO:0000256" key="10">
    <source>
        <dbReference type="ARBA" id="ARBA00023136"/>
    </source>
</evidence>
<dbReference type="Gene3D" id="1.10.3730.20">
    <property type="match status" value="1"/>
</dbReference>
<dbReference type="Proteomes" id="UP000229307">
    <property type="component" value="Unassembled WGS sequence"/>
</dbReference>
<dbReference type="GO" id="GO:0009103">
    <property type="term" value="P:lipopolysaccharide biosynthetic process"/>
    <property type="evidence" value="ECO:0007669"/>
    <property type="project" value="UniProtKB-KW"/>
</dbReference>
<dbReference type="PANTHER" id="PTHR30561">
    <property type="entry name" value="SMR FAMILY PROTON-DEPENDENT DRUG EFFLUX TRANSPORTER SUGE"/>
    <property type="match status" value="1"/>
</dbReference>
<evidence type="ECO:0000256" key="11">
    <source>
        <dbReference type="SAM" id="Phobius"/>
    </source>
</evidence>
<proteinExistence type="predicted"/>
<organism evidence="13 14">
    <name type="scientific">Candidatus Desantisbacteria bacterium CG_4_10_14_0_8_um_filter_48_22</name>
    <dbReference type="NCBI Taxonomy" id="1974543"/>
    <lineage>
        <taxon>Bacteria</taxon>
        <taxon>Candidatus Desantisiibacteriota</taxon>
    </lineage>
</organism>